<evidence type="ECO:0000256" key="4">
    <source>
        <dbReference type="ARBA" id="ARBA00023136"/>
    </source>
</evidence>
<dbReference type="InterPro" id="IPR045119">
    <property type="entry name" value="SUN1-5"/>
</dbReference>
<dbReference type="EMBL" id="HBGJ01034081">
    <property type="protein sequence ID" value="CAD9263224.1"/>
    <property type="molecule type" value="Transcribed_RNA"/>
</dbReference>
<dbReference type="Pfam" id="PF07738">
    <property type="entry name" value="Sad1_UNC"/>
    <property type="match status" value="1"/>
</dbReference>
<reference evidence="6" key="1">
    <citation type="submission" date="2021-01" db="EMBL/GenBank/DDBJ databases">
        <authorList>
            <person name="Corre E."/>
            <person name="Pelletier E."/>
            <person name="Niang G."/>
            <person name="Scheremetjew M."/>
            <person name="Finn R."/>
            <person name="Kale V."/>
            <person name="Holt S."/>
            <person name="Cochrane G."/>
            <person name="Meng A."/>
            <person name="Brown T."/>
            <person name="Cohen L."/>
        </authorList>
    </citation>
    <scope>NUCLEOTIDE SEQUENCE</scope>
    <source>
        <strain evidence="6">CCMP2877</strain>
    </source>
</reference>
<dbReference type="GO" id="GO:0016020">
    <property type="term" value="C:membrane"/>
    <property type="evidence" value="ECO:0007669"/>
    <property type="project" value="UniProtKB-SubCell"/>
</dbReference>
<keyword evidence="4" id="KW-0472">Membrane</keyword>
<accession>A0A7S1XUJ1</accession>
<dbReference type="AlphaFoldDB" id="A0A7S1XUJ1"/>
<keyword evidence="3" id="KW-1133">Transmembrane helix</keyword>
<sequence length="123" mass="13624">MAGSSGHLELRLAAPTKVHGVSVEHADASYSWNTKTAPKDMRVLGLDNTCMEPLLLGEFDYLVSEDDAVPAVQYFKLDNPNAEAFERVRVEVLSNHGSAEYTCLYRVRVHGTPGDVQEEEEDD</sequence>
<organism evidence="6">
    <name type="scientific">Phaeomonas parva</name>
    <dbReference type="NCBI Taxonomy" id="124430"/>
    <lineage>
        <taxon>Eukaryota</taxon>
        <taxon>Sar</taxon>
        <taxon>Stramenopiles</taxon>
        <taxon>Ochrophyta</taxon>
        <taxon>Pinguiophyceae</taxon>
        <taxon>Pinguiochrysidales</taxon>
        <taxon>Pinguiochrysidaceae</taxon>
        <taxon>Phaeomonas</taxon>
    </lineage>
</organism>
<evidence type="ECO:0000313" key="6">
    <source>
        <dbReference type="EMBL" id="CAD9263224.1"/>
    </source>
</evidence>
<evidence type="ECO:0000256" key="1">
    <source>
        <dbReference type="ARBA" id="ARBA00004370"/>
    </source>
</evidence>
<keyword evidence="2" id="KW-0812">Transmembrane</keyword>
<dbReference type="InterPro" id="IPR012919">
    <property type="entry name" value="SUN_dom"/>
</dbReference>
<evidence type="ECO:0000256" key="2">
    <source>
        <dbReference type="ARBA" id="ARBA00022692"/>
    </source>
</evidence>
<dbReference type="PANTHER" id="PTHR12911:SF8">
    <property type="entry name" value="KLAROID PROTEIN-RELATED"/>
    <property type="match status" value="1"/>
</dbReference>
<dbReference type="GO" id="GO:0005635">
    <property type="term" value="C:nuclear envelope"/>
    <property type="evidence" value="ECO:0007669"/>
    <property type="project" value="TreeGrafter"/>
</dbReference>
<name>A0A7S1XUJ1_9STRA</name>
<gene>
    <name evidence="6" type="ORF">PPAR1163_LOCUS21607</name>
</gene>
<comment type="subcellular location">
    <subcellularLocation>
        <location evidence="1">Membrane</location>
    </subcellularLocation>
</comment>
<dbReference type="GO" id="GO:0043495">
    <property type="term" value="F:protein-membrane adaptor activity"/>
    <property type="evidence" value="ECO:0007669"/>
    <property type="project" value="TreeGrafter"/>
</dbReference>
<proteinExistence type="predicted"/>
<feature type="domain" description="SUN" evidence="5">
    <location>
        <begin position="1"/>
        <end position="114"/>
    </location>
</feature>
<dbReference type="PROSITE" id="PS51469">
    <property type="entry name" value="SUN"/>
    <property type="match status" value="1"/>
</dbReference>
<evidence type="ECO:0000256" key="3">
    <source>
        <dbReference type="ARBA" id="ARBA00022989"/>
    </source>
</evidence>
<dbReference type="Gene3D" id="2.60.120.260">
    <property type="entry name" value="Galactose-binding domain-like"/>
    <property type="match status" value="1"/>
</dbReference>
<dbReference type="PANTHER" id="PTHR12911">
    <property type="entry name" value="SAD1/UNC-84-LIKE PROTEIN-RELATED"/>
    <property type="match status" value="1"/>
</dbReference>
<evidence type="ECO:0000259" key="5">
    <source>
        <dbReference type="PROSITE" id="PS51469"/>
    </source>
</evidence>
<protein>
    <recommendedName>
        <fullName evidence="5">SUN domain-containing protein</fullName>
    </recommendedName>
</protein>